<dbReference type="SMART" id="SM00091">
    <property type="entry name" value="PAS"/>
    <property type="match status" value="6"/>
</dbReference>
<organism evidence="14 15">
    <name type="scientific">Dendronalium phyllosphericum CENA369</name>
    <dbReference type="NCBI Taxonomy" id="1725256"/>
    <lineage>
        <taxon>Bacteria</taxon>
        <taxon>Bacillati</taxon>
        <taxon>Cyanobacteriota</taxon>
        <taxon>Cyanophyceae</taxon>
        <taxon>Nostocales</taxon>
        <taxon>Nostocaceae</taxon>
        <taxon>Dendronalium</taxon>
        <taxon>Dendronalium phyllosphericum</taxon>
    </lineage>
</organism>
<evidence type="ECO:0000313" key="15">
    <source>
        <dbReference type="Proteomes" id="UP000662314"/>
    </source>
</evidence>
<feature type="domain" description="PAS" evidence="11">
    <location>
        <begin position="186"/>
        <end position="257"/>
    </location>
</feature>
<feature type="coiled-coil region" evidence="9">
    <location>
        <begin position="957"/>
        <end position="995"/>
    </location>
</feature>
<evidence type="ECO:0000259" key="12">
    <source>
        <dbReference type="PROSITE" id="PS50113"/>
    </source>
</evidence>
<dbReference type="RefSeq" id="WP_214435938.1">
    <property type="nucleotide sequence ID" value="NZ_CAWPUQ010000209.1"/>
</dbReference>
<accession>A0A8J7IJP7</accession>
<feature type="domain" description="PAC" evidence="12">
    <location>
        <begin position="390"/>
        <end position="443"/>
    </location>
</feature>
<sequence>MITNSLSIEDLQHTIIRHPLIVSSKILLIDVVTLINQAQKNFGNWSIKNGKFLEDSIKEVGSITPQADSCVLVMENSQLVGIFTQRDLIKLTAEGKSLENLTIAEVMTKELVTLKMTEFKNVFTALNLLKRYRIRHLPILGEEGKVIGLVTPASLLSVTIHQAGLYNYARVKLAERQRIEAELRLERNFVSAVLNLADALVIVLDCQGRIVRFNHICEQITGYAFSEVKGKFLWDIFLIPETKECIKDAFANLLERDFPKRYETYLETKQSDRHLISWSNNVLLNCDDRVEYVVCTGIDITESRKAQEELQQTRNFLVSMINNLPVAVFVKDANPKSFGTFKLWNHTCESIFGITAEQAIGKTDYEFFPQTQADLFRQQDREVFSSSMLQDISEEFIDIPNCGRKILHTTKIPLYDKYQQPEYLLCIAEDITEYKQAKENLQQAKEQLQTVLDAVPGFVSWVSTDGYYLGVNRHLAESFNLTTNAFIGQELGFMQNSQQFTELMRNFLASQDLVASSVIDSQVNGVIHNYLLVAQKYQNNTAAVAVGIDITEHKQIEIALAESEAMLRSLLKSTPSVVAMINSQGKILFINQAMLNLSIEEIIGSNIDEYVFSEDCQIQRSALENVFARGEVVSYEIRVVSANGSFTYYQCQTGPIWREGRVTDAVIVLNDVSEQQAALRDRKQAEAALRESEQKFRLLTENIKSTFWIDDIKKDARQIVYVSPAFEEIWGRSTQEAYASSDTFLEAIHPSDRQRFIAETPKRTQGEHDEEYRIVRPDGAIRWIRSRTFPIKNEQGEVYRITGIAEDITERKQAEIALQSLIESTASTTGHDFFPALVEYISSALDVRHTLVTELIDGQVNTLGFWSDGELQPNICYDPTSTPCEILLKQGAYYCCSGIQQLFPTAERWAAMEADSSMGVILSDDFGNPIGSLCIVDEKPIPDPYKFEGILKVFAARASAELQRQRVQEALQQLNRDLEARVEQRTLELQESEAELRAIFNQAAVGIKLQTLDGQLLKVNQKLCEILGYSQEELLNKNYLDITYTEDIECHQNNLQKLIAGEVETFSIDKRCLHKNGNLIWINLTVSLIRDIIGKPIYSIGVVKDIREQQAALRERKQAEEDICKALAKEKELSELKSRFVSMTSHEFRTPLAVIASSAGILKSFSHKLDEAQKQKHLQCIQTYVQHTTQLLDDILLINKAEAGKLAFAPTDINLVDFCRSLVEEIQLSAPNHTLAFSPQYLSSSAGNNFVARMDTKLLRQILSNLLSNAVKYSDANSNIQIDLLVAAKIAVFLIKDEGIGISPEDGQNLFESFYRGSNVDTIPGTGLGLTIVNKCVDLHGGRITFASQVGSGTTFRVELPLISRRQEAEGRRQKGKAS</sequence>
<dbReference type="InterPro" id="IPR000644">
    <property type="entry name" value="CBS_dom"/>
</dbReference>
<dbReference type="SMART" id="SM00086">
    <property type="entry name" value="PAC"/>
    <property type="match status" value="5"/>
</dbReference>
<evidence type="ECO:0000259" key="10">
    <source>
        <dbReference type="PROSITE" id="PS50109"/>
    </source>
</evidence>
<feature type="domain" description="PAS" evidence="11">
    <location>
        <begin position="563"/>
        <end position="597"/>
    </location>
</feature>
<reference evidence="14 15" key="1">
    <citation type="journal article" date="2021" name="Int. J. Syst. Evol. Microbiol.">
        <title>Amazonocrinis nigriterrae gen. nov., sp. nov., Atlanticothrix silvestris gen. nov., sp. nov. and Dendronalium phyllosphericum gen. nov., sp. nov., nostocacean cyanobacteria from Brazilian environments.</title>
        <authorList>
            <person name="Alvarenga D.O."/>
            <person name="Andreote A.P.D."/>
            <person name="Branco L.H.Z."/>
            <person name="Delbaje E."/>
            <person name="Cruz R.B."/>
            <person name="Varani A.M."/>
            <person name="Fiore M.F."/>
        </authorList>
    </citation>
    <scope>NUCLEOTIDE SEQUENCE [LARGE SCALE GENOMIC DNA]</scope>
    <source>
        <strain evidence="14 15">CENA369</strain>
    </source>
</reference>
<keyword evidence="5" id="KW-0418">Kinase</keyword>
<keyword evidence="9" id="KW-0175">Coiled coil</keyword>
<dbReference type="InterPro" id="IPR035965">
    <property type="entry name" value="PAS-like_dom_sf"/>
</dbReference>
<dbReference type="Gene3D" id="1.10.287.130">
    <property type="match status" value="1"/>
</dbReference>
<dbReference type="InterPro" id="IPR003594">
    <property type="entry name" value="HATPase_dom"/>
</dbReference>
<feature type="domain" description="PAC" evidence="12">
    <location>
        <begin position="768"/>
        <end position="820"/>
    </location>
</feature>
<dbReference type="EC" id="2.7.13.3" evidence="2"/>
<dbReference type="Pfam" id="PF08448">
    <property type="entry name" value="PAS_4"/>
    <property type="match status" value="1"/>
</dbReference>
<evidence type="ECO:0000259" key="13">
    <source>
        <dbReference type="PROSITE" id="PS51371"/>
    </source>
</evidence>
<dbReference type="SMART" id="SM00388">
    <property type="entry name" value="HisKA"/>
    <property type="match status" value="1"/>
</dbReference>
<dbReference type="FunFam" id="3.30.565.10:FF:000006">
    <property type="entry name" value="Sensor histidine kinase WalK"/>
    <property type="match status" value="1"/>
</dbReference>
<feature type="domain" description="PAS" evidence="11">
    <location>
        <begin position="692"/>
        <end position="767"/>
    </location>
</feature>
<dbReference type="Pfam" id="PF00571">
    <property type="entry name" value="CBS"/>
    <property type="match status" value="1"/>
</dbReference>
<dbReference type="PANTHER" id="PTHR43304:SF1">
    <property type="entry name" value="PAC DOMAIN-CONTAINING PROTEIN"/>
    <property type="match status" value="1"/>
</dbReference>
<feature type="domain" description="PAS" evidence="11">
    <location>
        <begin position="992"/>
        <end position="1062"/>
    </location>
</feature>
<dbReference type="PANTHER" id="PTHR43304">
    <property type="entry name" value="PHYTOCHROME-LIKE PROTEIN CPH1"/>
    <property type="match status" value="1"/>
</dbReference>
<dbReference type="EMBL" id="JAECZA010000276">
    <property type="protein sequence ID" value="MBH8577242.1"/>
    <property type="molecule type" value="Genomic_DNA"/>
</dbReference>
<feature type="domain" description="PAC" evidence="12">
    <location>
        <begin position="260"/>
        <end position="312"/>
    </location>
</feature>
<feature type="domain" description="PAC" evidence="12">
    <location>
        <begin position="1066"/>
        <end position="1118"/>
    </location>
</feature>
<dbReference type="InterPro" id="IPR052162">
    <property type="entry name" value="Sensor_kinase/Photoreceptor"/>
</dbReference>
<dbReference type="Gene3D" id="3.30.565.10">
    <property type="entry name" value="Histidine kinase-like ATPase, C-terminal domain"/>
    <property type="match status" value="1"/>
</dbReference>
<dbReference type="SMART" id="SM00116">
    <property type="entry name" value="CBS"/>
    <property type="match status" value="2"/>
</dbReference>
<dbReference type="PROSITE" id="PS50109">
    <property type="entry name" value="HIS_KIN"/>
    <property type="match status" value="1"/>
</dbReference>
<dbReference type="Pfam" id="PF02518">
    <property type="entry name" value="HATPase_c"/>
    <property type="match status" value="1"/>
</dbReference>
<evidence type="ECO:0000256" key="2">
    <source>
        <dbReference type="ARBA" id="ARBA00012438"/>
    </source>
</evidence>
<feature type="domain" description="CBS" evidence="13">
    <location>
        <begin position="107"/>
        <end position="165"/>
    </location>
</feature>
<gene>
    <name evidence="14" type="ORF">I8752_30605</name>
</gene>
<protein>
    <recommendedName>
        <fullName evidence="2">histidine kinase</fullName>
        <ecNumber evidence="2">2.7.13.3</ecNumber>
    </recommendedName>
</protein>
<evidence type="ECO:0000256" key="1">
    <source>
        <dbReference type="ARBA" id="ARBA00000085"/>
    </source>
</evidence>
<dbReference type="PRINTS" id="PR00344">
    <property type="entry name" value="BCTRLSENSOR"/>
</dbReference>
<dbReference type="InterPro" id="IPR005467">
    <property type="entry name" value="His_kinase_dom"/>
</dbReference>
<dbReference type="InterPro" id="IPR000014">
    <property type="entry name" value="PAS"/>
</dbReference>
<dbReference type="SMART" id="SM00387">
    <property type="entry name" value="HATPase_c"/>
    <property type="match status" value="1"/>
</dbReference>
<dbReference type="PROSITE" id="PS50112">
    <property type="entry name" value="PAS"/>
    <property type="match status" value="5"/>
</dbReference>
<feature type="domain" description="Histidine kinase" evidence="10">
    <location>
        <begin position="1143"/>
        <end position="1364"/>
    </location>
</feature>
<dbReference type="Gene3D" id="3.30.450.20">
    <property type="entry name" value="PAS domain"/>
    <property type="match status" value="6"/>
</dbReference>
<dbReference type="GO" id="GO:0000155">
    <property type="term" value="F:phosphorelay sensor kinase activity"/>
    <property type="evidence" value="ECO:0007669"/>
    <property type="project" value="InterPro"/>
</dbReference>
<evidence type="ECO:0000313" key="14">
    <source>
        <dbReference type="EMBL" id="MBH8577242.1"/>
    </source>
</evidence>
<dbReference type="PROSITE" id="PS51371">
    <property type="entry name" value="CBS"/>
    <property type="match status" value="1"/>
</dbReference>
<dbReference type="CDD" id="cd00075">
    <property type="entry name" value="HATPase"/>
    <property type="match status" value="1"/>
</dbReference>
<dbReference type="InterPro" id="IPR004358">
    <property type="entry name" value="Sig_transdc_His_kin-like_C"/>
</dbReference>
<dbReference type="InterPro" id="IPR003661">
    <property type="entry name" value="HisK_dim/P_dom"/>
</dbReference>
<evidence type="ECO:0000256" key="7">
    <source>
        <dbReference type="ARBA" id="ARBA00055745"/>
    </source>
</evidence>
<comment type="catalytic activity">
    <reaction evidence="1">
        <text>ATP + protein L-histidine = ADP + protein N-phospho-L-histidine.</text>
        <dbReference type="EC" id="2.7.13.3"/>
    </reaction>
</comment>
<evidence type="ECO:0000256" key="5">
    <source>
        <dbReference type="ARBA" id="ARBA00022777"/>
    </source>
</evidence>
<dbReference type="PROSITE" id="PS50113">
    <property type="entry name" value="PAC"/>
    <property type="match status" value="4"/>
</dbReference>
<dbReference type="InterPro" id="IPR013656">
    <property type="entry name" value="PAS_4"/>
</dbReference>
<dbReference type="Pfam" id="PF08447">
    <property type="entry name" value="PAS_3"/>
    <property type="match status" value="2"/>
</dbReference>
<dbReference type="InterPro" id="IPR046342">
    <property type="entry name" value="CBS_dom_sf"/>
</dbReference>
<dbReference type="CDD" id="cd00130">
    <property type="entry name" value="PAS"/>
    <property type="match status" value="5"/>
</dbReference>
<dbReference type="Gene3D" id="3.10.580.10">
    <property type="entry name" value="CBS-domain"/>
    <property type="match status" value="1"/>
</dbReference>
<dbReference type="SUPFAM" id="SSF55874">
    <property type="entry name" value="ATPase domain of HSP90 chaperone/DNA topoisomerase II/histidine kinase"/>
    <property type="match status" value="1"/>
</dbReference>
<dbReference type="Proteomes" id="UP000662314">
    <property type="component" value="Unassembled WGS sequence"/>
</dbReference>
<evidence type="ECO:0000259" key="11">
    <source>
        <dbReference type="PROSITE" id="PS50112"/>
    </source>
</evidence>
<dbReference type="SUPFAM" id="SSF47384">
    <property type="entry name" value="Homodimeric domain of signal transducing histidine kinase"/>
    <property type="match status" value="1"/>
</dbReference>
<keyword evidence="8" id="KW-0129">CBS domain</keyword>
<dbReference type="NCBIfam" id="TIGR00229">
    <property type="entry name" value="sensory_box"/>
    <property type="match status" value="5"/>
</dbReference>
<evidence type="ECO:0000256" key="9">
    <source>
        <dbReference type="SAM" id="Coils"/>
    </source>
</evidence>
<evidence type="ECO:0000256" key="8">
    <source>
        <dbReference type="PROSITE-ProRule" id="PRU00703"/>
    </source>
</evidence>
<evidence type="ECO:0000256" key="6">
    <source>
        <dbReference type="ARBA" id="ARBA00023012"/>
    </source>
</evidence>
<feature type="coiled-coil region" evidence="9">
    <location>
        <begin position="675"/>
        <end position="702"/>
    </location>
</feature>
<dbReference type="InterPro" id="IPR000700">
    <property type="entry name" value="PAS-assoc_C"/>
</dbReference>
<evidence type="ECO:0000256" key="4">
    <source>
        <dbReference type="ARBA" id="ARBA00022679"/>
    </source>
</evidence>
<dbReference type="InterPro" id="IPR036097">
    <property type="entry name" value="HisK_dim/P_sf"/>
</dbReference>
<dbReference type="Pfam" id="PF13426">
    <property type="entry name" value="PAS_9"/>
    <property type="match status" value="2"/>
</dbReference>
<dbReference type="InterPro" id="IPR001610">
    <property type="entry name" value="PAC"/>
</dbReference>
<dbReference type="SUPFAM" id="SSF54631">
    <property type="entry name" value="CBS-domain pair"/>
    <property type="match status" value="1"/>
</dbReference>
<evidence type="ECO:0000256" key="3">
    <source>
        <dbReference type="ARBA" id="ARBA00022553"/>
    </source>
</evidence>
<keyword evidence="4" id="KW-0808">Transferase</keyword>
<dbReference type="CDD" id="cd04620">
    <property type="entry name" value="CBS_two-component_sensor_histidine_kinase_repeat1"/>
    <property type="match status" value="1"/>
</dbReference>
<dbReference type="SUPFAM" id="SSF55785">
    <property type="entry name" value="PYP-like sensor domain (PAS domain)"/>
    <property type="match status" value="6"/>
</dbReference>
<dbReference type="CDD" id="cd00082">
    <property type="entry name" value="HisKA"/>
    <property type="match status" value="1"/>
</dbReference>
<proteinExistence type="predicted"/>
<keyword evidence="3" id="KW-0597">Phosphoprotein</keyword>
<feature type="coiled-coil region" evidence="9">
    <location>
        <begin position="427"/>
        <end position="454"/>
    </location>
</feature>
<comment type="function">
    <text evidence="7">Photoreceptor which exists in two forms that are reversibly interconvertible by light: the R form that absorbs maximally in the red region of the spectrum and the FR form that absorbs maximally in the far-red region.</text>
</comment>
<dbReference type="Pfam" id="PF00512">
    <property type="entry name" value="HisKA"/>
    <property type="match status" value="1"/>
</dbReference>
<keyword evidence="6" id="KW-0902">Two-component regulatory system</keyword>
<comment type="caution">
    <text evidence="14">The sequence shown here is derived from an EMBL/GenBank/DDBJ whole genome shotgun (WGS) entry which is preliminary data.</text>
</comment>
<keyword evidence="15" id="KW-1185">Reference proteome</keyword>
<name>A0A8J7IJP7_9NOST</name>
<feature type="domain" description="PAS" evidence="11">
    <location>
        <begin position="313"/>
        <end position="395"/>
    </location>
</feature>
<dbReference type="SUPFAM" id="SSF55781">
    <property type="entry name" value="GAF domain-like"/>
    <property type="match status" value="1"/>
</dbReference>
<dbReference type="InterPro" id="IPR036890">
    <property type="entry name" value="HATPase_C_sf"/>
</dbReference>
<dbReference type="InterPro" id="IPR013655">
    <property type="entry name" value="PAS_fold_3"/>
</dbReference>